<evidence type="ECO:0000256" key="2">
    <source>
        <dbReference type="SAM" id="MobiDB-lite"/>
    </source>
</evidence>
<name>M0MK43_9EURY</name>
<protein>
    <submittedName>
        <fullName evidence="4">Sulfatase</fullName>
    </submittedName>
</protein>
<dbReference type="AlphaFoldDB" id="M0MK43"/>
<feature type="compositionally biased region" description="Polar residues" evidence="2">
    <location>
        <begin position="1"/>
        <end position="11"/>
    </location>
</feature>
<gene>
    <name evidence="4" type="ORF">C449_08304</name>
</gene>
<feature type="domain" description="Sulfatase N-terminal" evidence="3">
    <location>
        <begin position="33"/>
        <end position="332"/>
    </location>
</feature>
<dbReference type="SUPFAM" id="SSF53649">
    <property type="entry name" value="Alkaline phosphatase-like"/>
    <property type="match status" value="1"/>
</dbReference>
<dbReference type="EMBL" id="AOMD01000020">
    <property type="protein sequence ID" value="EMA45099.1"/>
    <property type="molecule type" value="Genomic_DNA"/>
</dbReference>
<dbReference type="STRING" id="1227455.C449_08304"/>
<dbReference type="PATRIC" id="fig|1227455.4.peg.1700"/>
<dbReference type="PANTHER" id="PTHR42693">
    <property type="entry name" value="ARYLSULFATASE FAMILY MEMBER"/>
    <property type="match status" value="1"/>
</dbReference>
<dbReference type="InterPro" id="IPR000917">
    <property type="entry name" value="Sulfatase_N"/>
</dbReference>
<dbReference type="InterPro" id="IPR050738">
    <property type="entry name" value="Sulfatase"/>
</dbReference>
<comment type="similarity">
    <text evidence="1">Belongs to the sulfatase family.</text>
</comment>
<dbReference type="InterPro" id="IPR017850">
    <property type="entry name" value="Alkaline_phosphatase_core_sf"/>
</dbReference>
<evidence type="ECO:0000313" key="5">
    <source>
        <dbReference type="Proteomes" id="UP000011669"/>
    </source>
</evidence>
<dbReference type="GO" id="GO:0004065">
    <property type="term" value="F:arylsulfatase activity"/>
    <property type="evidence" value="ECO:0007669"/>
    <property type="project" value="TreeGrafter"/>
</dbReference>
<feature type="compositionally biased region" description="Low complexity" evidence="2">
    <location>
        <begin position="12"/>
        <end position="29"/>
    </location>
</feature>
<dbReference type="Gene3D" id="3.40.720.10">
    <property type="entry name" value="Alkaline Phosphatase, subunit A"/>
    <property type="match status" value="2"/>
</dbReference>
<reference evidence="4 5" key="1">
    <citation type="journal article" date="2014" name="PLoS Genet.">
        <title>Phylogenetically driven sequencing of extremely halophilic archaea reveals strategies for static and dynamic osmo-response.</title>
        <authorList>
            <person name="Becker E.A."/>
            <person name="Seitzer P.M."/>
            <person name="Tritt A."/>
            <person name="Larsen D."/>
            <person name="Krusor M."/>
            <person name="Yao A.I."/>
            <person name="Wu D."/>
            <person name="Madern D."/>
            <person name="Eisen J.A."/>
            <person name="Darling A.E."/>
            <person name="Facciotti M.T."/>
        </authorList>
    </citation>
    <scope>NUCLEOTIDE SEQUENCE [LARGE SCALE GENOMIC DNA]</scope>
    <source>
        <strain evidence="4 5">DSM 5350</strain>
    </source>
</reference>
<evidence type="ECO:0000259" key="3">
    <source>
        <dbReference type="Pfam" id="PF00884"/>
    </source>
</evidence>
<feature type="region of interest" description="Disordered" evidence="2">
    <location>
        <begin position="1"/>
        <end position="29"/>
    </location>
</feature>
<accession>M0MK43</accession>
<keyword evidence="5" id="KW-1185">Reference proteome</keyword>
<organism evidence="4 5">
    <name type="scientific">Halococcus saccharolyticus DSM 5350</name>
    <dbReference type="NCBI Taxonomy" id="1227455"/>
    <lineage>
        <taxon>Archaea</taxon>
        <taxon>Methanobacteriati</taxon>
        <taxon>Methanobacteriota</taxon>
        <taxon>Stenosarchaea group</taxon>
        <taxon>Halobacteria</taxon>
        <taxon>Halobacteriales</taxon>
        <taxon>Halococcaceae</taxon>
        <taxon>Halococcus</taxon>
    </lineage>
</organism>
<dbReference type="Pfam" id="PF00884">
    <property type="entry name" value="Sulfatase"/>
    <property type="match status" value="1"/>
</dbReference>
<evidence type="ECO:0000313" key="4">
    <source>
        <dbReference type="EMBL" id="EMA45099.1"/>
    </source>
</evidence>
<dbReference type="PANTHER" id="PTHR42693:SF33">
    <property type="entry name" value="ARYLSULFATASE"/>
    <property type="match status" value="1"/>
</dbReference>
<evidence type="ECO:0000256" key="1">
    <source>
        <dbReference type="ARBA" id="ARBA00008779"/>
    </source>
</evidence>
<sequence>MVATATKLSAMTDTTDATSTSTTDSGGSADRPPNLLFVCVDCLRGDAIDTGWGKTPFIDSLVADGRSYANLHASATTTTPCVASLMTGQYGEHNGVRSLREARLSPDVTTLAERLHDAGYDTAAMVTGPLVAETDLDRGFDEYRYRENDVSVFDDWAWTAADRLTSLDAPFFCYLHLWELHEPISVPERYDDPEFGRWPYERALSALDAQLERLVDRVPDDTIIALHGDHGESITWRGHPFHALAKRVRDKVRYEFGVDTRSAERALDKLAETVSPVTIADRFIEDGHGETVFDFTANVPLVLSGPDIEAGRETTVCRQVDVFPTLLDVLGIEAETTDIDGESLADPDLVDRDAYVRACGAALRGHENWVRALRTADAKYVEYPDRDWEPELYDLADDPAERSPIDDPERARSLAKRFPTFDAVDGERLDIDERLHALGYR</sequence>
<dbReference type="Proteomes" id="UP000011669">
    <property type="component" value="Unassembled WGS sequence"/>
</dbReference>
<proteinExistence type="inferred from homology"/>
<dbReference type="InParanoid" id="M0MK43"/>
<comment type="caution">
    <text evidence="4">The sequence shown here is derived from an EMBL/GenBank/DDBJ whole genome shotgun (WGS) entry which is preliminary data.</text>
</comment>